<dbReference type="EMBL" id="JBJJXI010000122">
    <property type="protein sequence ID" value="KAL3389799.1"/>
    <property type="molecule type" value="Genomic_DNA"/>
</dbReference>
<accession>A0ABD2WAR7</accession>
<dbReference type="Proteomes" id="UP001627154">
    <property type="component" value="Unassembled WGS sequence"/>
</dbReference>
<reference evidence="2 3" key="1">
    <citation type="journal article" date="2024" name="bioRxiv">
        <title>A reference genome for Trichogramma kaykai: A tiny desert-dwelling parasitoid wasp with competing sex-ratio distorters.</title>
        <authorList>
            <person name="Culotta J."/>
            <person name="Lindsey A.R."/>
        </authorList>
    </citation>
    <scope>NUCLEOTIDE SEQUENCE [LARGE SCALE GENOMIC DNA]</scope>
    <source>
        <strain evidence="2 3">KSX58</strain>
    </source>
</reference>
<evidence type="ECO:0000313" key="2">
    <source>
        <dbReference type="EMBL" id="KAL3389799.1"/>
    </source>
</evidence>
<evidence type="ECO:0000256" key="1">
    <source>
        <dbReference type="SAM" id="Coils"/>
    </source>
</evidence>
<organism evidence="2 3">
    <name type="scientific">Trichogramma kaykai</name>
    <dbReference type="NCBI Taxonomy" id="54128"/>
    <lineage>
        <taxon>Eukaryota</taxon>
        <taxon>Metazoa</taxon>
        <taxon>Ecdysozoa</taxon>
        <taxon>Arthropoda</taxon>
        <taxon>Hexapoda</taxon>
        <taxon>Insecta</taxon>
        <taxon>Pterygota</taxon>
        <taxon>Neoptera</taxon>
        <taxon>Endopterygota</taxon>
        <taxon>Hymenoptera</taxon>
        <taxon>Apocrita</taxon>
        <taxon>Proctotrupomorpha</taxon>
        <taxon>Chalcidoidea</taxon>
        <taxon>Trichogrammatidae</taxon>
        <taxon>Trichogramma</taxon>
    </lineage>
</organism>
<gene>
    <name evidence="2" type="ORF">TKK_015162</name>
</gene>
<name>A0ABD2WAR7_9HYME</name>
<dbReference type="AlphaFoldDB" id="A0ABD2WAR7"/>
<sequence>MKIAKAKKGQNVENVVDNVSIDEIKKHNEDSALALFLDLDFSVSQYKALVSDCVQRNARLYPNYTKIDAAKKNCLVQIQHSSDKEVFVSLQNILNKTTERLCDSVTQEWDERSLFNLELVVSIGFDSSSGHVSPHQKSADDTEEKIGTQTSLFVTCFNLLEISCKLKNFENHWINPTPQSIRFTRPLRMSVEKEDCENIRKEMKRLDKEINKLNGYKFILPNKKVVRVKYEIYKTMFDGKCVNSLIENPAASRCPMCLKTAHQFGNSSIDFTPKESSLSFGLSLLHAEIKAFEHLLHLSYRLELDPPGWDVRGITDNSS</sequence>
<proteinExistence type="predicted"/>
<keyword evidence="1" id="KW-0175">Coiled coil</keyword>
<evidence type="ECO:0000313" key="3">
    <source>
        <dbReference type="Proteomes" id="UP001627154"/>
    </source>
</evidence>
<keyword evidence="3" id="KW-1185">Reference proteome</keyword>
<feature type="coiled-coil region" evidence="1">
    <location>
        <begin position="189"/>
        <end position="216"/>
    </location>
</feature>
<comment type="caution">
    <text evidence="2">The sequence shown here is derived from an EMBL/GenBank/DDBJ whole genome shotgun (WGS) entry which is preliminary data.</text>
</comment>
<protein>
    <submittedName>
        <fullName evidence="2">Uncharacterized protein</fullName>
    </submittedName>
</protein>